<comment type="caution">
    <text evidence="2">The sequence shown here is derived from an EMBL/GenBank/DDBJ whole genome shotgun (WGS) entry which is preliminary data.</text>
</comment>
<dbReference type="PANTHER" id="PTHR31876:SF26">
    <property type="entry name" value="PROTEIN LIKE COV 2"/>
    <property type="match status" value="1"/>
</dbReference>
<accession>A0ABP8FGU8</accession>
<evidence type="ECO:0000313" key="3">
    <source>
        <dbReference type="Proteomes" id="UP001501207"/>
    </source>
</evidence>
<keyword evidence="1" id="KW-1133">Transmembrane helix</keyword>
<protein>
    <submittedName>
        <fullName evidence="2">DUF502 domain-containing protein</fullName>
    </submittedName>
</protein>
<name>A0ABP8FGU8_9BACT</name>
<feature type="transmembrane region" description="Helical" evidence="1">
    <location>
        <begin position="47"/>
        <end position="70"/>
    </location>
</feature>
<feature type="transmembrane region" description="Helical" evidence="1">
    <location>
        <begin position="12"/>
        <end position="35"/>
    </location>
</feature>
<dbReference type="EMBL" id="BAABFN010000001">
    <property type="protein sequence ID" value="GAA4303020.1"/>
    <property type="molecule type" value="Genomic_DNA"/>
</dbReference>
<organism evidence="2 3">
    <name type="scientific">Compostibacter hankyongensis</name>
    <dbReference type="NCBI Taxonomy" id="1007089"/>
    <lineage>
        <taxon>Bacteria</taxon>
        <taxon>Pseudomonadati</taxon>
        <taxon>Bacteroidota</taxon>
        <taxon>Chitinophagia</taxon>
        <taxon>Chitinophagales</taxon>
        <taxon>Chitinophagaceae</taxon>
        <taxon>Compostibacter</taxon>
    </lineage>
</organism>
<dbReference type="RefSeq" id="WP_344975083.1">
    <property type="nucleotide sequence ID" value="NZ_BAABFN010000001.1"/>
</dbReference>
<gene>
    <name evidence="2" type="ORF">GCM10023143_05910</name>
</gene>
<dbReference type="PANTHER" id="PTHR31876">
    <property type="entry name" value="COV-LIKE PROTEIN 1"/>
    <property type="match status" value="1"/>
</dbReference>
<dbReference type="Proteomes" id="UP001501207">
    <property type="component" value="Unassembled WGS sequence"/>
</dbReference>
<evidence type="ECO:0000313" key="2">
    <source>
        <dbReference type="EMBL" id="GAA4303020.1"/>
    </source>
</evidence>
<reference evidence="3" key="1">
    <citation type="journal article" date="2019" name="Int. J. Syst. Evol. Microbiol.">
        <title>The Global Catalogue of Microorganisms (GCM) 10K type strain sequencing project: providing services to taxonomists for standard genome sequencing and annotation.</title>
        <authorList>
            <consortium name="The Broad Institute Genomics Platform"/>
            <consortium name="The Broad Institute Genome Sequencing Center for Infectious Disease"/>
            <person name="Wu L."/>
            <person name="Ma J."/>
        </authorList>
    </citation>
    <scope>NUCLEOTIDE SEQUENCE [LARGE SCALE GENOMIC DNA]</scope>
    <source>
        <strain evidence="3">JCM 17664</strain>
    </source>
</reference>
<keyword evidence="1" id="KW-0472">Membrane</keyword>
<dbReference type="InterPro" id="IPR007462">
    <property type="entry name" value="COV1-like"/>
</dbReference>
<dbReference type="Pfam" id="PF04367">
    <property type="entry name" value="DUF502"/>
    <property type="match status" value="1"/>
</dbReference>
<keyword evidence="1" id="KW-0812">Transmembrane</keyword>
<keyword evidence="3" id="KW-1185">Reference proteome</keyword>
<sequence>MKKRFTFTRLLQHFFQGVIVLAPIFFTGYVIYWAFTLVDSFFQVTIPHVGIIPGLGVLLVIVGIAAVGYLSSSFLVKRLFDLFDYLLERTPVIKYIYTSIKDVFDAFIGEKRKFDHPVLVTVYADDVWEIGFITQQDMSQFGLEEMMAVYVPMSYAISGKVYLLPRHKVRPLDNVSAADAMKFAVSGGVTALYHEHGSRRHPPEQPPAV</sequence>
<proteinExistence type="predicted"/>
<evidence type="ECO:0000256" key="1">
    <source>
        <dbReference type="SAM" id="Phobius"/>
    </source>
</evidence>